<dbReference type="PANTHER" id="PTHR42901">
    <property type="entry name" value="ALCOHOL DEHYDROGENASE"/>
    <property type="match status" value="1"/>
</dbReference>
<dbReference type="GO" id="GO:0016491">
    <property type="term" value="F:oxidoreductase activity"/>
    <property type="evidence" value="ECO:0007669"/>
    <property type="project" value="UniProtKB-KW"/>
</dbReference>
<evidence type="ECO:0000313" key="4">
    <source>
        <dbReference type="Proteomes" id="UP000623010"/>
    </source>
</evidence>
<dbReference type="PANTHER" id="PTHR42901:SF1">
    <property type="entry name" value="ALCOHOL DEHYDROGENASE"/>
    <property type="match status" value="1"/>
</dbReference>
<name>A0A918RLA7_9ACTN</name>
<dbReference type="AlphaFoldDB" id="A0A918RLA7"/>
<sequence length="111" mass="12032">MTAARHRGAFPAGPVEAVLAETLRLEIVGRPVRVIEIAPGMVKTEEFALTRFGGDAERAAQVYEGVPDPLTADDVIDAVTWAVTRPSHVNVDLLVVRPRAQASHTKVHRES</sequence>
<accession>A0A918RLA7</accession>
<keyword evidence="2" id="KW-0560">Oxidoreductase</keyword>
<reference evidence="3" key="2">
    <citation type="submission" date="2020-09" db="EMBL/GenBank/DDBJ databases">
        <authorList>
            <person name="Sun Q."/>
            <person name="Ohkuma M."/>
        </authorList>
    </citation>
    <scope>NUCLEOTIDE SEQUENCE</scope>
    <source>
        <strain evidence="3">JCM 5016</strain>
    </source>
</reference>
<proteinExistence type="inferred from homology"/>
<dbReference type="InterPro" id="IPR036291">
    <property type="entry name" value="NAD(P)-bd_dom_sf"/>
</dbReference>
<dbReference type="SUPFAM" id="SSF51735">
    <property type="entry name" value="NAD(P)-binding Rossmann-fold domains"/>
    <property type="match status" value="1"/>
</dbReference>
<evidence type="ECO:0000256" key="2">
    <source>
        <dbReference type="ARBA" id="ARBA00023002"/>
    </source>
</evidence>
<evidence type="ECO:0000313" key="3">
    <source>
        <dbReference type="EMBL" id="GHA03971.1"/>
    </source>
</evidence>
<evidence type="ECO:0000256" key="1">
    <source>
        <dbReference type="ARBA" id="ARBA00006484"/>
    </source>
</evidence>
<keyword evidence="4" id="KW-1185">Reference proteome</keyword>
<dbReference type="EMBL" id="BMWH01000023">
    <property type="protein sequence ID" value="GHA03971.1"/>
    <property type="molecule type" value="Genomic_DNA"/>
</dbReference>
<protein>
    <recommendedName>
        <fullName evidence="5">Oxidoreductase</fullName>
    </recommendedName>
</protein>
<gene>
    <name evidence="3" type="ORF">GCM10010389_49340</name>
</gene>
<reference evidence="3" key="1">
    <citation type="journal article" date="2014" name="Int. J. Syst. Evol. Microbiol.">
        <title>Complete genome sequence of Corynebacterium casei LMG S-19264T (=DSM 44701T), isolated from a smear-ripened cheese.</title>
        <authorList>
            <consortium name="US DOE Joint Genome Institute (JGI-PGF)"/>
            <person name="Walter F."/>
            <person name="Albersmeier A."/>
            <person name="Kalinowski J."/>
            <person name="Ruckert C."/>
        </authorList>
    </citation>
    <scope>NUCLEOTIDE SEQUENCE</scope>
    <source>
        <strain evidence="3">JCM 5016</strain>
    </source>
</reference>
<organism evidence="3 4">
    <name type="scientific">Streptomyces echinoruber</name>
    <dbReference type="NCBI Taxonomy" id="68898"/>
    <lineage>
        <taxon>Bacteria</taxon>
        <taxon>Bacillati</taxon>
        <taxon>Actinomycetota</taxon>
        <taxon>Actinomycetes</taxon>
        <taxon>Kitasatosporales</taxon>
        <taxon>Streptomycetaceae</taxon>
        <taxon>Streptomyces</taxon>
    </lineage>
</organism>
<evidence type="ECO:0008006" key="5">
    <source>
        <dbReference type="Google" id="ProtNLM"/>
    </source>
</evidence>
<comment type="similarity">
    <text evidence="1">Belongs to the short-chain dehydrogenases/reductases (SDR) family.</text>
</comment>
<comment type="caution">
    <text evidence="3">The sequence shown here is derived from an EMBL/GenBank/DDBJ whole genome shotgun (WGS) entry which is preliminary data.</text>
</comment>
<dbReference type="Proteomes" id="UP000623010">
    <property type="component" value="Unassembled WGS sequence"/>
</dbReference>
<dbReference type="Gene3D" id="3.40.50.720">
    <property type="entry name" value="NAD(P)-binding Rossmann-like Domain"/>
    <property type="match status" value="1"/>
</dbReference>